<dbReference type="GO" id="GO:0006826">
    <property type="term" value="P:iron ion transport"/>
    <property type="evidence" value="ECO:0007669"/>
    <property type="project" value="InterPro"/>
</dbReference>
<evidence type="ECO:0000256" key="6">
    <source>
        <dbReference type="PIRSR" id="PIRSR002560-1"/>
    </source>
</evidence>
<keyword evidence="7" id="KW-0175">Coiled coil</keyword>
<feature type="binding site" evidence="6">
    <location>
        <position position="19"/>
    </location>
    <ligand>
        <name>Fe cation</name>
        <dbReference type="ChEBI" id="CHEBI:24875"/>
        <label>1</label>
    </ligand>
</feature>
<evidence type="ECO:0000313" key="9">
    <source>
        <dbReference type="EMBL" id="HGQ55607.1"/>
    </source>
</evidence>
<comment type="catalytic activity">
    <reaction evidence="5">
        <text>4 Fe(2+) + O2 + 4 H(+) = 4 Fe(3+) + 2 H2O</text>
        <dbReference type="Rhea" id="RHEA:11148"/>
        <dbReference type="ChEBI" id="CHEBI:15377"/>
        <dbReference type="ChEBI" id="CHEBI:15378"/>
        <dbReference type="ChEBI" id="CHEBI:15379"/>
        <dbReference type="ChEBI" id="CHEBI:29033"/>
        <dbReference type="ChEBI" id="CHEBI:29034"/>
        <dbReference type="EC" id="1.16.3.1"/>
    </reaction>
</comment>
<dbReference type="GO" id="GO:0008199">
    <property type="term" value="F:ferric iron binding"/>
    <property type="evidence" value="ECO:0007669"/>
    <property type="project" value="InterPro"/>
</dbReference>
<dbReference type="GO" id="GO:0005829">
    <property type="term" value="C:cytosol"/>
    <property type="evidence" value="ECO:0007669"/>
    <property type="project" value="TreeGrafter"/>
</dbReference>
<dbReference type="PROSITE" id="PS50905">
    <property type="entry name" value="FERRITIN_LIKE"/>
    <property type="match status" value="1"/>
</dbReference>
<feature type="domain" description="Ferritin-like diiron" evidence="8">
    <location>
        <begin position="2"/>
        <end position="141"/>
    </location>
</feature>
<dbReference type="InterPro" id="IPR009078">
    <property type="entry name" value="Ferritin-like_SF"/>
</dbReference>
<feature type="binding site" description="axial binding residue" evidence="6">
    <location>
        <position position="53"/>
    </location>
    <ligand>
        <name>heme b</name>
        <dbReference type="ChEBI" id="CHEBI:60344"/>
        <note>ligand shared between dimeric partners</note>
    </ligand>
    <ligandPart>
        <name>Fe</name>
        <dbReference type="ChEBI" id="CHEBI:18248"/>
    </ligandPart>
</feature>
<dbReference type="GO" id="GO:0006879">
    <property type="term" value="P:intracellular iron ion homeostasis"/>
    <property type="evidence" value="ECO:0007669"/>
    <property type="project" value="UniProtKB-KW"/>
</dbReference>
<proteinExistence type="inferred from homology"/>
<dbReference type="Gene3D" id="1.20.1260.10">
    <property type="match status" value="1"/>
</dbReference>
<evidence type="ECO:0000259" key="8">
    <source>
        <dbReference type="PROSITE" id="PS50905"/>
    </source>
</evidence>
<dbReference type="SUPFAM" id="SSF47240">
    <property type="entry name" value="Ferritin-like"/>
    <property type="match status" value="1"/>
</dbReference>
<sequence>MVKVSKELLDMLNQAIARELQVSIQYMWQHVQWKGVKGFSVKDELKKIAITEMKHAEAIAERLVYLGGIPTTKPDPIFVGNTLKEMLEQDKKDEENAITLYKKIIEKARSENDETTRRLFENILADEEEHHDTFTSLLEEL</sequence>
<comment type="caution">
    <text evidence="10">The sequence shown here is derived from an EMBL/GenBank/DDBJ whole genome shotgun (WGS) entry which is preliminary data.</text>
</comment>
<feature type="coiled-coil region" evidence="7">
    <location>
        <begin position="84"/>
        <end position="111"/>
    </location>
</feature>
<dbReference type="GO" id="GO:0020037">
    <property type="term" value="F:heme binding"/>
    <property type="evidence" value="ECO:0007669"/>
    <property type="project" value="TreeGrafter"/>
</dbReference>
<evidence type="ECO:0000256" key="4">
    <source>
        <dbReference type="ARBA" id="ARBA00023004"/>
    </source>
</evidence>
<evidence type="ECO:0000313" key="10">
    <source>
        <dbReference type="EMBL" id="HGU47334.1"/>
    </source>
</evidence>
<reference evidence="10" key="1">
    <citation type="journal article" date="2020" name="mSystems">
        <title>Genome- and Community-Level Interaction Insights into Carbon Utilization and Element Cycling Functions of Hydrothermarchaeota in Hydrothermal Sediment.</title>
        <authorList>
            <person name="Zhou Z."/>
            <person name="Liu Y."/>
            <person name="Xu W."/>
            <person name="Pan J."/>
            <person name="Luo Z.H."/>
            <person name="Li M."/>
        </authorList>
    </citation>
    <scope>NUCLEOTIDE SEQUENCE [LARGE SCALE GENOMIC DNA]</scope>
    <source>
        <strain evidence="10">SpSt-594</strain>
        <strain evidence="9">SpSt-655</strain>
    </source>
</reference>
<evidence type="ECO:0000256" key="3">
    <source>
        <dbReference type="ARBA" id="ARBA00022723"/>
    </source>
</evidence>
<evidence type="ECO:0000256" key="1">
    <source>
        <dbReference type="ARBA" id="ARBA00022434"/>
    </source>
</evidence>
<gene>
    <name evidence="10" type="ORF">ENT60_02075</name>
    <name evidence="9" type="ORF">ENU28_03990</name>
</gene>
<feature type="binding site" evidence="6">
    <location>
        <position position="55"/>
    </location>
    <ligand>
        <name>Fe cation</name>
        <dbReference type="ChEBI" id="CHEBI:24875"/>
        <label>1</label>
    </ligand>
</feature>
<feature type="binding site" evidence="6">
    <location>
        <position position="52"/>
    </location>
    <ligand>
        <name>Fe cation</name>
        <dbReference type="ChEBI" id="CHEBI:24875"/>
        <label>2</label>
    </ligand>
</feature>
<evidence type="ECO:0000256" key="7">
    <source>
        <dbReference type="SAM" id="Coils"/>
    </source>
</evidence>
<keyword evidence="2" id="KW-0349">Heme</keyword>
<keyword evidence="1 5" id="KW-0409">Iron storage</keyword>
<name>A0A7C4W988_UNCW3</name>
<feature type="binding site" evidence="6">
    <location>
        <position position="131"/>
    </location>
    <ligand>
        <name>Fe cation</name>
        <dbReference type="ChEBI" id="CHEBI:24875"/>
        <label>2</label>
    </ligand>
</feature>
<dbReference type="Pfam" id="PF00210">
    <property type="entry name" value="Ferritin"/>
    <property type="match status" value="1"/>
</dbReference>
<dbReference type="EMBL" id="DSZH01000095">
    <property type="protein sequence ID" value="HGU47334.1"/>
    <property type="molecule type" value="Genomic_DNA"/>
</dbReference>
<accession>A0A7C4W988</accession>
<dbReference type="InterPro" id="IPR008331">
    <property type="entry name" value="Ferritin_DPS_dom"/>
</dbReference>
<feature type="binding site" evidence="6">
    <location>
        <position position="128"/>
    </location>
    <ligand>
        <name>Fe cation</name>
        <dbReference type="ChEBI" id="CHEBI:24875"/>
        <label>2</label>
    </ligand>
</feature>
<dbReference type="EC" id="1.16.3.1" evidence="5"/>
<dbReference type="AlphaFoldDB" id="A0A7C4W988"/>
<evidence type="ECO:0000256" key="5">
    <source>
        <dbReference type="PIRNR" id="PIRNR002560"/>
    </source>
</evidence>
<organism evidence="10">
    <name type="scientific">candidate division WOR-3 bacterium</name>
    <dbReference type="NCBI Taxonomy" id="2052148"/>
    <lineage>
        <taxon>Bacteria</taxon>
        <taxon>Bacteria division WOR-3</taxon>
    </lineage>
</organism>
<dbReference type="PANTHER" id="PTHR30295:SF0">
    <property type="entry name" value="BACTERIOFERRITIN"/>
    <property type="match status" value="1"/>
</dbReference>
<comment type="function">
    <text evidence="5">Iron-storage protein, whose ferroxidase center binds Fe(2+), oxidizes it using dioxygen to Fe(3+), and participates in the subsequent Fe(3+) oxide mineral core formation within the central cavity of the BFR protein shell.</text>
</comment>
<dbReference type="InterPro" id="IPR009040">
    <property type="entry name" value="Ferritin-like_diiron"/>
</dbReference>
<feature type="binding site" evidence="6">
    <location>
        <position position="94"/>
    </location>
    <ligand>
        <name>Fe cation</name>
        <dbReference type="ChEBI" id="CHEBI:24875"/>
        <label>2</label>
    </ligand>
</feature>
<dbReference type="EMBL" id="DTBX01000140">
    <property type="protein sequence ID" value="HGQ55607.1"/>
    <property type="molecule type" value="Genomic_DNA"/>
</dbReference>
<dbReference type="GO" id="GO:0004322">
    <property type="term" value="F:ferroxidase activity"/>
    <property type="evidence" value="ECO:0007669"/>
    <property type="project" value="UniProtKB-EC"/>
</dbReference>
<keyword evidence="3 5" id="KW-0479">Metal-binding</keyword>
<dbReference type="PANTHER" id="PTHR30295">
    <property type="entry name" value="BACTERIOFERRITIN"/>
    <property type="match status" value="1"/>
</dbReference>
<comment type="similarity">
    <text evidence="5">Belongs to the bacterioferritin family.</text>
</comment>
<feature type="binding site" evidence="6">
    <location>
        <position position="128"/>
    </location>
    <ligand>
        <name>Fe cation</name>
        <dbReference type="ChEBI" id="CHEBI:24875"/>
        <label>1</label>
    </ligand>
</feature>
<feature type="binding site" evidence="6">
    <location>
        <position position="52"/>
    </location>
    <ligand>
        <name>Fe cation</name>
        <dbReference type="ChEBI" id="CHEBI:24875"/>
        <label>1</label>
    </ligand>
</feature>
<dbReference type="InterPro" id="IPR012347">
    <property type="entry name" value="Ferritin-like"/>
</dbReference>
<dbReference type="InterPro" id="IPR002024">
    <property type="entry name" value="Bacterioferritin"/>
</dbReference>
<keyword evidence="4 5" id="KW-0408">Iron</keyword>
<evidence type="ECO:0000256" key="2">
    <source>
        <dbReference type="ARBA" id="ARBA00022617"/>
    </source>
</evidence>
<dbReference type="PIRSF" id="PIRSF002560">
    <property type="entry name" value="Bacterioferritin"/>
    <property type="match status" value="1"/>
</dbReference>
<protein>
    <recommendedName>
        <fullName evidence="5">Bacterioferritin</fullName>
        <ecNumber evidence="5">1.16.3.1</ecNumber>
    </recommendedName>
</protein>